<comment type="similarity">
    <text evidence="1">Belongs to the bacterial solute-binding protein 3 family.</text>
</comment>
<dbReference type="InterPro" id="IPR001320">
    <property type="entry name" value="Iontro_rcpt_C"/>
</dbReference>
<organism evidence="6 7">
    <name type="scientific">Colwellia echini</name>
    <dbReference type="NCBI Taxonomy" id="1982103"/>
    <lineage>
        <taxon>Bacteria</taxon>
        <taxon>Pseudomonadati</taxon>
        <taxon>Pseudomonadota</taxon>
        <taxon>Gammaproteobacteria</taxon>
        <taxon>Alteromonadales</taxon>
        <taxon>Colwelliaceae</taxon>
        <taxon>Colwellia</taxon>
    </lineage>
</organism>
<feature type="signal peptide" evidence="3">
    <location>
        <begin position="1"/>
        <end position="27"/>
    </location>
</feature>
<feature type="domain" description="Ionotropic glutamate receptor C-terminal" evidence="5">
    <location>
        <begin position="42"/>
        <end position="264"/>
    </location>
</feature>
<gene>
    <name evidence="6" type="ORF">CWS31_004100</name>
</gene>
<feature type="domain" description="Solute-binding protein family 3/N-terminal" evidence="4">
    <location>
        <begin position="42"/>
        <end position="265"/>
    </location>
</feature>
<evidence type="ECO:0000256" key="2">
    <source>
        <dbReference type="ARBA" id="ARBA00022729"/>
    </source>
</evidence>
<evidence type="ECO:0000259" key="5">
    <source>
        <dbReference type="SMART" id="SM00079"/>
    </source>
</evidence>
<dbReference type="Proteomes" id="UP000815846">
    <property type="component" value="Unassembled WGS sequence"/>
</dbReference>
<comment type="caution">
    <text evidence="6">The sequence shown here is derived from an EMBL/GenBank/DDBJ whole genome shotgun (WGS) entry which is preliminary data.</text>
</comment>
<dbReference type="Gene3D" id="3.40.190.10">
    <property type="entry name" value="Periplasmic binding protein-like II"/>
    <property type="match status" value="2"/>
</dbReference>
<keyword evidence="7" id="KW-1185">Reference proteome</keyword>
<protein>
    <submittedName>
        <fullName evidence="6">Transporter substrate-binding domain-containing protein</fullName>
    </submittedName>
</protein>
<sequence length="272" mass="29721">MINMFKKLGTAIVLMVTMIIVSGNVQAAAKKDVLAEIINSGILKVAMSGDQPPYNMKDRKKSLMGFDVDLARAFASAMHVELEIVEVPFGDLLPTLNSGKADMIISGMAITANRSQQATFVGPYNVSGKSMLSTREVMERVTKDGFDNANTRIIALENSTSQIFVKENIPQATLSTISNYEDGVEMLLKGKADILVADMAICKLSVLRNPGNGLVTSKQPLSIEPIGIALPTNNPKLENFVRNYLNTYENMGMIDALQKKWFENSSWIVALP</sequence>
<feature type="chain" id="PRO_5045385474" evidence="3">
    <location>
        <begin position="28"/>
        <end position="272"/>
    </location>
</feature>
<dbReference type="PANTHER" id="PTHR35936:SF38">
    <property type="entry name" value="GLUTAMINE-BINDING PERIPLASMIC PROTEIN"/>
    <property type="match status" value="1"/>
</dbReference>
<evidence type="ECO:0000313" key="7">
    <source>
        <dbReference type="Proteomes" id="UP000815846"/>
    </source>
</evidence>
<dbReference type="SUPFAM" id="SSF53850">
    <property type="entry name" value="Periplasmic binding protein-like II"/>
    <property type="match status" value="1"/>
</dbReference>
<accession>A0ABY3MZ78</accession>
<name>A0ABY3MZ78_9GAMM</name>
<dbReference type="SMART" id="SM00062">
    <property type="entry name" value="PBPb"/>
    <property type="match status" value="1"/>
</dbReference>
<dbReference type="EMBL" id="PJAI02000003">
    <property type="protein sequence ID" value="TYK66530.1"/>
    <property type="molecule type" value="Genomic_DNA"/>
</dbReference>
<evidence type="ECO:0000259" key="4">
    <source>
        <dbReference type="SMART" id="SM00062"/>
    </source>
</evidence>
<dbReference type="SMART" id="SM00079">
    <property type="entry name" value="PBPe"/>
    <property type="match status" value="1"/>
</dbReference>
<keyword evidence="2 3" id="KW-0732">Signal</keyword>
<reference evidence="6 7" key="1">
    <citation type="submission" date="2019-08" db="EMBL/GenBank/DDBJ databases">
        <title>Microbe sample from Colwellia echini.</title>
        <authorList>
            <person name="Christiansen L."/>
            <person name="Pathiraja D."/>
            <person name="Schultz-Johansen M."/>
            <person name="Choi I.-G."/>
            <person name="Stougaard P."/>
        </authorList>
    </citation>
    <scope>NUCLEOTIDE SEQUENCE [LARGE SCALE GENOMIC DNA]</scope>
    <source>
        <strain evidence="6 7">A3</strain>
    </source>
</reference>
<proteinExistence type="inferred from homology"/>
<evidence type="ECO:0000313" key="6">
    <source>
        <dbReference type="EMBL" id="TYK66530.1"/>
    </source>
</evidence>
<dbReference type="Pfam" id="PF00497">
    <property type="entry name" value="SBP_bac_3"/>
    <property type="match status" value="1"/>
</dbReference>
<dbReference type="PANTHER" id="PTHR35936">
    <property type="entry name" value="MEMBRANE-BOUND LYTIC MUREIN TRANSGLYCOSYLASE F"/>
    <property type="match status" value="1"/>
</dbReference>
<dbReference type="InterPro" id="IPR001638">
    <property type="entry name" value="Solute-binding_3/MltF_N"/>
</dbReference>
<evidence type="ECO:0000256" key="3">
    <source>
        <dbReference type="SAM" id="SignalP"/>
    </source>
</evidence>
<evidence type="ECO:0000256" key="1">
    <source>
        <dbReference type="ARBA" id="ARBA00010333"/>
    </source>
</evidence>